<dbReference type="RefSeq" id="WP_145018967.1">
    <property type="nucleotide sequence ID" value="NZ_VLLN01000004.1"/>
</dbReference>
<evidence type="ECO:0000256" key="5">
    <source>
        <dbReference type="ARBA" id="ARBA00022679"/>
    </source>
</evidence>
<keyword evidence="4 9" id="KW-0963">Cytoplasm</keyword>
<evidence type="ECO:0000256" key="7">
    <source>
        <dbReference type="ARBA" id="ARBA00023270"/>
    </source>
</evidence>
<reference evidence="10 11" key="1">
    <citation type="submission" date="2019-07" db="EMBL/GenBank/DDBJ databases">
        <title>Genomic Encyclopedia of Archaeal and Bacterial Type Strains, Phase II (KMG-II): from individual species to whole genera.</title>
        <authorList>
            <person name="Goeker M."/>
        </authorList>
    </citation>
    <scope>NUCLEOTIDE SEQUENCE [LARGE SCALE GENOMIC DNA]</scope>
    <source>
        <strain evidence="10 11">ATCC BAA-1139</strain>
    </source>
</reference>
<comment type="caution">
    <text evidence="10">The sequence shown here is derived from an EMBL/GenBank/DDBJ whole genome shotgun (WGS) entry which is preliminary data.</text>
</comment>
<feature type="active site" description="Schiff-base intermediate with substrate" evidence="9">
    <location>
        <position position="83"/>
    </location>
</feature>
<dbReference type="Proteomes" id="UP000319449">
    <property type="component" value="Unassembled WGS sequence"/>
</dbReference>
<protein>
    <recommendedName>
        <fullName evidence="9">Probable transaldolase</fullName>
        <ecNumber evidence="9">2.2.1.2</ecNumber>
    </recommendedName>
</protein>
<dbReference type="InterPro" id="IPR022999">
    <property type="entry name" value="Transaldolase_3B"/>
</dbReference>
<evidence type="ECO:0000256" key="9">
    <source>
        <dbReference type="HAMAP-Rule" id="MF_00494"/>
    </source>
</evidence>
<dbReference type="Pfam" id="PF00923">
    <property type="entry name" value="TAL_FSA"/>
    <property type="match status" value="1"/>
</dbReference>
<keyword evidence="7 9" id="KW-0704">Schiff base</keyword>
<dbReference type="InterPro" id="IPR033919">
    <property type="entry name" value="TSA/FSA_arc/bac"/>
</dbReference>
<dbReference type="PANTHER" id="PTHR10683:SF40">
    <property type="entry name" value="FRUCTOSE-6-PHOSPHATE ALDOLASE 1-RELATED"/>
    <property type="match status" value="1"/>
</dbReference>
<dbReference type="EMBL" id="VLLN01000004">
    <property type="protein sequence ID" value="TWJ32508.1"/>
    <property type="molecule type" value="Genomic_DNA"/>
</dbReference>
<proteinExistence type="inferred from homology"/>
<keyword evidence="11" id="KW-1185">Reference proteome</keyword>
<dbReference type="NCBIfam" id="TIGR00875">
    <property type="entry name" value="fsa_talC_mipB"/>
    <property type="match status" value="1"/>
</dbReference>
<comment type="subcellular location">
    <subcellularLocation>
        <location evidence="1 9">Cytoplasm</location>
    </subcellularLocation>
</comment>
<accession>A0A562WQK4</accession>
<keyword evidence="6 9" id="KW-0570">Pentose shunt</keyword>
<dbReference type="EC" id="2.2.1.2" evidence="9"/>
<dbReference type="GO" id="GO:0016832">
    <property type="term" value="F:aldehyde-lyase activity"/>
    <property type="evidence" value="ECO:0007669"/>
    <property type="project" value="InterPro"/>
</dbReference>
<comment type="similarity">
    <text evidence="3 9">Belongs to the transaldolase family. Type 3B subfamily.</text>
</comment>
<evidence type="ECO:0000256" key="4">
    <source>
        <dbReference type="ARBA" id="ARBA00022490"/>
    </source>
</evidence>
<dbReference type="PANTHER" id="PTHR10683">
    <property type="entry name" value="TRANSALDOLASE"/>
    <property type="match status" value="1"/>
</dbReference>
<dbReference type="AlphaFoldDB" id="A0A562WQK4"/>
<evidence type="ECO:0000256" key="3">
    <source>
        <dbReference type="ARBA" id="ARBA00005740"/>
    </source>
</evidence>
<evidence type="ECO:0000256" key="8">
    <source>
        <dbReference type="ARBA" id="ARBA00048810"/>
    </source>
</evidence>
<dbReference type="GO" id="GO:0004801">
    <property type="term" value="F:transaldolase activity"/>
    <property type="evidence" value="ECO:0007669"/>
    <property type="project" value="UniProtKB-UniRule"/>
</dbReference>
<sequence length="214" mass="22936">MKFFIDTADVNEIKEAHALGLVDGVTTNPSLIAKSGRKFEEVIKEITGIVDGPISAEVIALDHAGMIKEGTALAAIHENIVIKVPMTPEGLKATKAFSDKGINTNVTLIFSAMQALLAAKAGATYVSPFVGRLDDISHDGMNLIGDIRTIFDNYGYDTEIIVASVRNPVHVLDAALIGADIATIPYSVIVQLAKHPLTDAGIKKFLEDWEKVPK</sequence>
<dbReference type="GO" id="GO:0005975">
    <property type="term" value="P:carbohydrate metabolic process"/>
    <property type="evidence" value="ECO:0007669"/>
    <property type="project" value="InterPro"/>
</dbReference>
<evidence type="ECO:0000256" key="2">
    <source>
        <dbReference type="ARBA" id="ARBA00004857"/>
    </source>
</evidence>
<dbReference type="PROSITE" id="PS01054">
    <property type="entry name" value="TRANSALDOLASE_1"/>
    <property type="match status" value="1"/>
</dbReference>
<dbReference type="GO" id="GO:0042182">
    <property type="term" value="P:ketone catabolic process"/>
    <property type="evidence" value="ECO:0007669"/>
    <property type="project" value="UniProtKB-ARBA"/>
</dbReference>
<evidence type="ECO:0000256" key="1">
    <source>
        <dbReference type="ARBA" id="ARBA00004496"/>
    </source>
</evidence>
<dbReference type="FunFam" id="3.20.20.70:FF:000018">
    <property type="entry name" value="Probable transaldolase"/>
    <property type="match status" value="1"/>
</dbReference>
<dbReference type="CDD" id="cd00956">
    <property type="entry name" value="Transaldolase_FSA"/>
    <property type="match status" value="1"/>
</dbReference>
<dbReference type="GO" id="GO:0006098">
    <property type="term" value="P:pentose-phosphate shunt"/>
    <property type="evidence" value="ECO:0007669"/>
    <property type="project" value="UniProtKB-UniRule"/>
</dbReference>
<dbReference type="Gene3D" id="3.20.20.70">
    <property type="entry name" value="Aldolase class I"/>
    <property type="match status" value="1"/>
</dbReference>
<dbReference type="InterPro" id="IPR001585">
    <property type="entry name" value="TAL/FSA"/>
</dbReference>
<name>A0A562WQK4_9BACT</name>
<dbReference type="SUPFAM" id="SSF51569">
    <property type="entry name" value="Aldolase"/>
    <property type="match status" value="1"/>
</dbReference>
<comment type="catalytic activity">
    <reaction evidence="8 9">
        <text>D-sedoheptulose 7-phosphate + D-glyceraldehyde 3-phosphate = D-erythrose 4-phosphate + beta-D-fructose 6-phosphate</text>
        <dbReference type="Rhea" id="RHEA:17053"/>
        <dbReference type="ChEBI" id="CHEBI:16897"/>
        <dbReference type="ChEBI" id="CHEBI:57483"/>
        <dbReference type="ChEBI" id="CHEBI:57634"/>
        <dbReference type="ChEBI" id="CHEBI:59776"/>
        <dbReference type="EC" id="2.2.1.2"/>
    </reaction>
</comment>
<dbReference type="InterPro" id="IPR018225">
    <property type="entry name" value="Transaldolase_AS"/>
</dbReference>
<dbReference type="PROSITE" id="PS00958">
    <property type="entry name" value="TRANSALDOLASE_2"/>
    <property type="match status" value="1"/>
</dbReference>
<comment type="pathway">
    <text evidence="2 9">Carbohydrate degradation; pentose phosphate pathway; D-glyceraldehyde 3-phosphate and beta-D-fructose 6-phosphate from D-ribose 5-phosphate and D-xylulose 5-phosphate (non-oxidative stage): step 2/3.</text>
</comment>
<dbReference type="InterPro" id="IPR004731">
    <property type="entry name" value="Transaldolase_3B/F6P_aldolase"/>
</dbReference>
<comment type="function">
    <text evidence="9">Transaldolase is important for the balance of metabolites in the pentose-phosphate pathway.</text>
</comment>
<dbReference type="OrthoDB" id="9807051at2"/>
<dbReference type="UniPathway" id="UPA00115">
    <property type="reaction ID" value="UER00414"/>
</dbReference>
<organism evidence="10 11">
    <name type="scientific">Geobacter argillaceus</name>
    <dbReference type="NCBI Taxonomy" id="345631"/>
    <lineage>
        <taxon>Bacteria</taxon>
        <taxon>Pseudomonadati</taxon>
        <taxon>Thermodesulfobacteriota</taxon>
        <taxon>Desulfuromonadia</taxon>
        <taxon>Geobacterales</taxon>
        <taxon>Geobacteraceae</taxon>
        <taxon>Geobacter</taxon>
    </lineage>
</organism>
<keyword evidence="5 9" id="KW-0808">Transferase</keyword>
<evidence type="ECO:0000313" key="10">
    <source>
        <dbReference type="EMBL" id="TWJ32508.1"/>
    </source>
</evidence>
<evidence type="ECO:0000313" key="11">
    <source>
        <dbReference type="Proteomes" id="UP000319449"/>
    </source>
</evidence>
<dbReference type="HAMAP" id="MF_00494">
    <property type="entry name" value="Transaldolase_3b"/>
    <property type="match status" value="1"/>
</dbReference>
<evidence type="ECO:0000256" key="6">
    <source>
        <dbReference type="ARBA" id="ARBA00023126"/>
    </source>
</evidence>
<dbReference type="InterPro" id="IPR013785">
    <property type="entry name" value="Aldolase_TIM"/>
</dbReference>
<gene>
    <name evidence="9" type="primary">tal</name>
    <name evidence="10" type="ORF">JN12_00949</name>
</gene>
<dbReference type="GO" id="GO:0005737">
    <property type="term" value="C:cytoplasm"/>
    <property type="evidence" value="ECO:0007669"/>
    <property type="project" value="UniProtKB-SubCell"/>
</dbReference>